<feature type="transmembrane region" description="Helical" evidence="2">
    <location>
        <begin position="7"/>
        <end position="28"/>
    </location>
</feature>
<proteinExistence type="predicted"/>
<dbReference type="EMBL" id="JBCLYO010000004">
    <property type="protein sequence ID" value="KAL0090039.1"/>
    <property type="molecule type" value="Genomic_DNA"/>
</dbReference>
<accession>A0ABR3B460</accession>
<feature type="compositionally biased region" description="Basic and acidic residues" evidence="1">
    <location>
        <begin position="172"/>
        <end position="188"/>
    </location>
</feature>
<comment type="caution">
    <text evidence="3">The sequence shown here is derived from an EMBL/GenBank/DDBJ whole genome shotgun (WGS) entry which is preliminary data.</text>
</comment>
<keyword evidence="2" id="KW-1133">Transmembrane helix</keyword>
<evidence type="ECO:0000313" key="4">
    <source>
        <dbReference type="Proteomes" id="UP001448207"/>
    </source>
</evidence>
<evidence type="ECO:0008006" key="5">
    <source>
        <dbReference type="Google" id="ProtNLM"/>
    </source>
</evidence>
<keyword evidence="2" id="KW-0812">Transmembrane</keyword>
<dbReference type="InterPro" id="IPR019153">
    <property type="entry name" value="DDRGK_dom-contain"/>
</dbReference>
<feature type="region of interest" description="Disordered" evidence="1">
    <location>
        <begin position="88"/>
        <end position="121"/>
    </location>
</feature>
<feature type="region of interest" description="Disordered" evidence="1">
    <location>
        <begin position="162"/>
        <end position="188"/>
    </location>
</feature>
<name>A0ABR3B460_PHYBL</name>
<dbReference type="Proteomes" id="UP001448207">
    <property type="component" value="Unassembled WGS sequence"/>
</dbReference>
<gene>
    <name evidence="3" type="ORF">J3Q64DRAFT_1394809</name>
</gene>
<reference evidence="3 4" key="1">
    <citation type="submission" date="2024-04" db="EMBL/GenBank/DDBJ databases">
        <title>Symmetric and asymmetric DNA N6-adenine methylation regulates different biological responses in Mucorales.</title>
        <authorList>
            <consortium name="Lawrence Berkeley National Laboratory"/>
            <person name="Lax C."/>
            <person name="Mondo S.J."/>
            <person name="Osorio-Concepcion M."/>
            <person name="Muszewska A."/>
            <person name="Corrochano-Luque M."/>
            <person name="Gutierrez G."/>
            <person name="Riley R."/>
            <person name="Lipzen A."/>
            <person name="Guo J."/>
            <person name="Hundley H."/>
            <person name="Amirebrahimi M."/>
            <person name="Ng V."/>
            <person name="Lorenzo-Gutierrez D."/>
            <person name="Binder U."/>
            <person name="Yang J."/>
            <person name="Song Y."/>
            <person name="Canovas D."/>
            <person name="Navarro E."/>
            <person name="Freitag M."/>
            <person name="Gabaldon T."/>
            <person name="Grigoriev I.V."/>
            <person name="Corrochano L.M."/>
            <person name="Nicolas F.E."/>
            <person name="Garre V."/>
        </authorList>
    </citation>
    <scope>NUCLEOTIDE SEQUENCE [LARGE SCALE GENOMIC DNA]</scope>
    <source>
        <strain evidence="3 4">L51</strain>
    </source>
</reference>
<evidence type="ECO:0000313" key="3">
    <source>
        <dbReference type="EMBL" id="KAL0090039.1"/>
    </source>
</evidence>
<feature type="compositionally biased region" description="Basic residues" evidence="1">
    <location>
        <begin position="103"/>
        <end position="120"/>
    </location>
</feature>
<protein>
    <recommendedName>
        <fullName evidence="5">DDRGK domain-containing protein</fullName>
    </recommendedName>
</protein>
<sequence>MTSKDDLPFIIFVPLILCLLGIGFLLSIRREQQTQLAHALEAGKLMLAFFCILNHNDQAHYRDLLEFTRDAVIDEDQDLNDSDTVADEIEAGDPAEGSSTATRVRKIGKKRGEKLKRKEQRRQYQEYLHQQNEVRKAQEQRQEEEYRQRKLEESIRRADELDQLRKTQAKNAKREQDERQRKLKEEEREQKRKDARFVKYSEKIKLLVKKLKVCTMEEVGLTLGMEPKDCKDMLEMICALDPQFSLCLWTDDTFMFVTEEDYGQLKEYASEHGKLSVKEAVEQDFFLVL</sequence>
<keyword evidence="2" id="KW-0472">Membrane</keyword>
<dbReference type="Pfam" id="PF09756">
    <property type="entry name" value="DDRGK"/>
    <property type="match status" value="1"/>
</dbReference>
<evidence type="ECO:0000256" key="1">
    <source>
        <dbReference type="SAM" id="MobiDB-lite"/>
    </source>
</evidence>
<organism evidence="3 4">
    <name type="scientific">Phycomyces blakesleeanus</name>
    <dbReference type="NCBI Taxonomy" id="4837"/>
    <lineage>
        <taxon>Eukaryota</taxon>
        <taxon>Fungi</taxon>
        <taxon>Fungi incertae sedis</taxon>
        <taxon>Mucoromycota</taxon>
        <taxon>Mucoromycotina</taxon>
        <taxon>Mucoromycetes</taxon>
        <taxon>Mucorales</taxon>
        <taxon>Phycomycetaceae</taxon>
        <taxon>Phycomyces</taxon>
    </lineage>
</organism>
<keyword evidence="4" id="KW-1185">Reference proteome</keyword>
<evidence type="ECO:0000256" key="2">
    <source>
        <dbReference type="SAM" id="Phobius"/>
    </source>
</evidence>